<dbReference type="PANTHER" id="PTHR47018:SF3">
    <property type="entry name" value="MYCBP-ASSOCIATED PROTEIN"/>
    <property type="match status" value="1"/>
</dbReference>
<dbReference type="PANTHER" id="PTHR47018">
    <property type="entry name" value="CXC DOMAIN-CONTAINING PROTEIN-RELATED"/>
    <property type="match status" value="1"/>
</dbReference>
<comment type="caution">
    <text evidence="1">The sequence shown here is derived from an EMBL/GenBank/DDBJ whole genome shotgun (WGS) entry which is preliminary data.</text>
</comment>
<dbReference type="OrthoDB" id="10035704at2759"/>
<dbReference type="EMBL" id="JACEEZ010023368">
    <property type="protein sequence ID" value="KAG0711388.1"/>
    <property type="molecule type" value="Genomic_DNA"/>
</dbReference>
<protein>
    <submittedName>
        <fullName evidence="1">Uncharacterized protein</fullName>
    </submittedName>
</protein>
<accession>A0A8J4XPK4</accession>
<evidence type="ECO:0000313" key="2">
    <source>
        <dbReference type="Proteomes" id="UP000770661"/>
    </source>
</evidence>
<proteinExistence type="predicted"/>
<reference evidence="1" key="1">
    <citation type="submission" date="2020-07" db="EMBL/GenBank/DDBJ databases">
        <title>The High-quality genome of the commercially important snow crab, Chionoecetes opilio.</title>
        <authorList>
            <person name="Jeong J.-H."/>
            <person name="Ryu S."/>
        </authorList>
    </citation>
    <scope>NUCLEOTIDE SEQUENCE</scope>
    <source>
        <strain evidence="1">MADBK_172401_WGS</strain>
        <tissue evidence="1">Digestive gland</tissue>
    </source>
</reference>
<evidence type="ECO:0000313" key="1">
    <source>
        <dbReference type="EMBL" id="KAG0711388.1"/>
    </source>
</evidence>
<sequence length="184" mass="21592">MYEALMRRLILYSLCYGASVPEDVKCQLVILRDPSSSFQECEQSYALLESNPNIITIVAEEFERITNSGTPMAKYWMSFLEMTEILMMNLHALRTQNWEEFKASLRLMLPWMQIYDNSKYGRWMVEYWLELSNLPEERTAYMRDGLLSQSVTGKPYSMSCLPLDLWIEMTMNKGSKMKAGWLKS</sequence>
<dbReference type="AlphaFoldDB" id="A0A8J4XPK4"/>
<name>A0A8J4XPK4_CHIOP</name>
<keyword evidence="2" id="KW-1185">Reference proteome</keyword>
<organism evidence="1 2">
    <name type="scientific">Chionoecetes opilio</name>
    <name type="common">Atlantic snow crab</name>
    <name type="synonym">Cancer opilio</name>
    <dbReference type="NCBI Taxonomy" id="41210"/>
    <lineage>
        <taxon>Eukaryota</taxon>
        <taxon>Metazoa</taxon>
        <taxon>Ecdysozoa</taxon>
        <taxon>Arthropoda</taxon>
        <taxon>Crustacea</taxon>
        <taxon>Multicrustacea</taxon>
        <taxon>Malacostraca</taxon>
        <taxon>Eumalacostraca</taxon>
        <taxon>Eucarida</taxon>
        <taxon>Decapoda</taxon>
        <taxon>Pleocyemata</taxon>
        <taxon>Brachyura</taxon>
        <taxon>Eubrachyura</taxon>
        <taxon>Majoidea</taxon>
        <taxon>Majidae</taxon>
        <taxon>Chionoecetes</taxon>
    </lineage>
</organism>
<gene>
    <name evidence="1" type="ORF">GWK47_020695</name>
</gene>
<dbReference type="Proteomes" id="UP000770661">
    <property type="component" value="Unassembled WGS sequence"/>
</dbReference>